<dbReference type="EMBL" id="AMCI01006661">
    <property type="protein sequence ID" value="EJW93964.1"/>
    <property type="molecule type" value="Genomic_DNA"/>
</dbReference>
<sequence>MSRQHHLVYQRSLTVVYVGNDGNVSNVLHTIPIYLGYKVTTFNSISFGRYPLFSCFFENYWA</sequence>
<accession>J9G324</accession>
<dbReference type="AlphaFoldDB" id="J9G324"/>
<protein>
    <submittedName>
        <fullName evidence="1">Uncharacterized protein</fullName>
    </submittedName>
</protein>
<proteinExistence type="predicted"/>
<organism evidence="1">
    <name type="scientific">gut metagenome</name>
    <dbReference type="NCBI Taxonomy" id="749906"/>
    <lineage>
        <taxon>unclassified sequences</taxon>
        <taxon>metagenomes</taxon>
        <taxon>organismal metagenomes</taxon>
    </lineage>
</organism>
<evidence type="ECO:0000313" key="1">
    <source>
        <dbReference type="EMBL" id="EJW93964.1"/>
    </source>
</evidence>
<reference evidence="1" key="1">
    <citation type="journal article" date="2012" name="PLoS ONE">
        <title>Gene sets for utilization of primary and secondary nutrition supplies in the distal gut of endangered iberian lynx.</title>
        <authorList>
            <person name="Alcaide M."/>
            <person name="Messina E."/>
            <person name="Richter M."/>
            <person name="Bargiela R."/>
            <person name="Peplies J."/>
            <person name="Huws S.A."/>
            <person name="Newbold C.J."/>
            <person name="Golyshin P.N."/>
            <person name="Simon M.A."/>
            <person name="Lopez G."/>
            <person name="Yakimov M.M."/>
            <person name="Ferrer M."/>
        </authorList>
    </citation>
    <scope>NUCLEOTIDE SEQUENCE</scope>
</reference>
<name>J9G324_9ZZZZ</name>
<comment type="caution">
    <text evidence="1">The sequence shown here is derived from an EMBL/GenBank/DDBJ whole genome shotgun (WGS) entry which is preliminary data.</text>
</comment>
<gene>
    <name evidence="1" type="ORF">EVA_17932</name>
</gene>